<dbReference type="InterPro" id="IPR012147">
    <property type="entry name" value="P_Ac_Bu_trans"/>
</dbReference>
<dbReference type="AlphaFoldDB" id="A0A2N5ZBY3"/>
<comment type="similarity">
    <text evidence="1">Belongs to the phosphate acetyltransferase and butyryltransferase family.</text>
</comment>
<organism evidence="5 6">
    <name type="scientific">Muiribacterium halophilum</name>
    <dbReference type="NCBI Taxonomy" id="2053465"/>
    <lineage>
        <taxon>Bacteria</taxon>
        <taxon>Candidatus Muiribacteriota</taxon>
        <taxon>Candidatus Muiribacteriia</taxon>
        <taxon>Candidatus Muiribacteriales</taxon>
        <taxon>Candidatus Muiribacteriaceae</taxon>
        <taxon>Candidatus Muiribacterium</taxon>
    </lineage>
</organism>
<dbReference type="NCBIfam" id="NF006045">
    <property type="entry name" value="PRK08190.1"/>
    <property type="match status" value="1"/>
</dbReference>
<evidence type="ECO:0000256" key="2">
    <source>
        <dbReference type="ARBA" id="ARBA00022679"/>
    </source>
</evidence>
<dbReference type="InterPro" id="IPR002505">
    <property type="entry name" value="PTA_PTB"/>
</dbReference>
<dbReference type="EMBL" id="PKTG01000122">
    <property type="protein sequence ID" value="PLX16177.1"/>
    <property type="molecule type" value="Genomic_DNA"/>
</dbReference>
<feature type="domain" description="Phosphate acetyl/butaryl transferase" evidence="4">
    <location>
        <begin position="75"/>
        <end position="289"/>
    </location>
</feature>
<evidence type="ECO:0000256" key="1">
    <source>
        <dbReference type="ARBA" id="ARBA00005656"/>
    </source>
</evidence>
<comment type="caution">
    <text evidence="5">The sequence shown here is derived from an EMBL/GenBank/DDBJ whole genome shotgun (WGS) entry which is preliminary data.</text>
</comment>
<sequence>MYSSFEDIFQEAKKQTPKKVAVVMAADPDLLEAISEAMKMNLIQPILIGPKEKILDIIKKWEREVEIIDCLAEDEAARKGVELIRDNKASMIMKGKIKTGTFLKAIVDKKSGVSGGNILSHVLVFEKDNRLRIITDGGMIIAPDLKEKISIINNSVRVAISLGRKTPKVAPICAVETVNDSMEATLDAALLAKMNSRKQIKDCIIDGPLALDNALSKKAAEHKGIKSDVAGDADILLVPDIEAGNILGKSVYYIAGCECAGMIAGPLCPVIMLSRADSPKTRLNSIALAMVCAKEGETDGK</sequence>
<evidence type="ECO:0000259" key="4">
    <source>
        <dbReference type="Pfam" id="PF01515"/>
    </source>
</evidence>
<dbReference type="Proteomes" id="UP000234857">
    <property type="component" value="Unassembled WGS sequence"/>
</dbReference>
<accession>A0A2N5ZBY3</accession>
<gene>
    <name evidence="5" type="ORF">C0601_11180</name>
</gene>
<reference evidence="5 6" key="1">
    <citation type="submission" date="2017-11" db="EMBL/GenBank/DDBJ databases">
        <title>Genome-resolved metagenomics identifies genetic mobility, metabolic interactions, and unexpected diversity in perchlorate-reducing communities.</title>
        <authorList>
            <person name="Barnum T.P."/>
            <person name="Figueroa I.A."/>
            <person name="Carlstrom C.I."/>
            <person name="Lucas L.N."/>
            <person name="Engelbrektson A.L."/>
            <person name="Coates J.D."/>
        </authorList>
    </citation>
    <scope>NUCLEOTIDE SEQUENCE [LARGE SCALE GENOMIC DNA]</scope>
    <source>
        <strain evidence="5">BM706</strain>
    </source>
</reference>
<dbReference type="InterPro" id="IPR050500">
    <property type="entry name" value="Phos_Acetyltrans/Butyryltrans"/>
</dbReference>
<proteinExistence type="inferred from homology"/>
<dbReference type="PANTHER" id="PTHR43356:SF2">
    <property type="entry name" value="PHOSPHATE ACETYLTRANSFERASE"/>
    <property type="match status" value="1"/>
</dbReference>
<name>A0A2N5ZBY3_MUIH1</name>
<dbReference type="SUPFAM" id="SSF53659">
    <property type="entry name" value="Isocitrate/Isopropylmalate dehydrogenase-like"/>
    <property type="match status" value="1"/>
</dbReference>
<evidence type="ECO:0000313" key="6">
    <source>
        <dbReference type="Proteomes" id="UP000234857"/>
    </source>
</evidence>
<dbReference type="PIRSF" id="PIRSF000428">
    <property type="entry name" value="P_Ac_trans"/>
    <property type="match status" value="1"/>
</dbReference>
<dbReference type="PANTHER" id="PTHR43356">
    <property type="entry name" value="PHOSPHATE ACETYLTRANSFERASE"/>
    <property type="match status" value="1"/>
</dbReference>
<dbReference type="Pfam" id="PF01515">
    <property type="entry name" value="PTA_PTB"/>
    <property type="match status" value="1"/>
</dbReference>
<keyword evidence="2 5" id="KW-0808">Transferase</keyword>
<dbReference type="GO" id="GO:0016746">
    <property type="term" value="F:acyltransferase activity"/>
    <property type="evidence" value="ECO:0007669"/>
    <property type="project" value="UniProtKB-KW"/>
</dbReference>
<keyword evidence="3" id="KW-0012">Acyltransferase</keyword>
<evidence type="ECO:0000313" key="5">
    <source>
        <dbReference type="EMBL" id="PLX16177.1"/>
    </source>
</evidence>
<dbReference type="Gene3D" id="3.40.718.10">
    <property type="entry name" value="Isopropylmalate Dehydrogenase"/>
    <property type="match status" value="1"/>
</dbReference>
<protein>
    <submittedName>
        <fullName evidence="5">Phosphate butyryltransferase</fullName>
    </submittedName>
</protein>
<evidence type="ECO:0000256" key="3">
    <source>
        <dbReference type="ARBA" id="ARBA00023315"/>
    </source>
</evidence>